<dbReference type="GO" id="GO:0016757">
    <property type="term" value="F:glycosyltransferase activity"/>
    <property type="evidence" value="ECO:0007669"/>
    <property type="project" value="InterPro"/>
</dbReference>
<dbReference type="SUPFAM" id="SSF53756">
    <property type="entry name" value="UDP-Glycosyltransferase/glycogen phosphorylase"/>
    <property type="match status" value="1"/>
</dbReference>
<reference evidence="3 4" key="1">
    <citation type="journal article" date="2016" name="Nat. Commun.">
        <title>Thousands of microbial genomes shed light on interconnected biogeochemical processes in an aquifer system.</title>
        <authorList>
            <person name="Anantharaman K."/>
            <person name="Brown C.T."/>
            <person name="Hug L.A."/>
            <person name="Sharon I."/>
            <person name="Castelle C.J."/>
            <person name="Probst A.J."/>
            <person name="Thomas B.C."/>
            <person name="Singh A."/>
            <person name="Wilkins M.J."/>
            <person name="Karaoz U."/>
            <person name="Brodie E.L."/>
            <person name="Williams K.H."/>
            <person name="Hubbard S.S."/>
            <person name="Banfield J.F."/>
        </authorList>
    </citation>
    <scope>NUCLEOTIDE SEQUENCE [LARGE SCALE GENOMIC DNA]</scope>
</reference>
<keyword evidence="1" id="KW-0808">Transferase</keyword>
<evidence type="ECO:0000313" key="3">
    <source>
        <dbReference type="EMBL" id="OGC77316.1"/>
    </source>
</evidence>
<dbReference type="Pfam" id="PF00534">
    <property type="entry name" value="Glycos_transf_1"/>
    <property type="match status" value="1"/>
</dbReference>
<comment type="caution">
    <text evidence="3">The sequence shown here is derived from an EMBL/GenBank/DDBJ whole genome shotgun (WGS) entry which is preliminary data.</text>
</comment>
<evidence type="ECO:0000313" key="4">
    <source>
        <dbReference type="Proteomes" id="UP000176815"/>
    </source>
</evidence>
<dbReference type="InterPro" id="IPR001296">
    <property type="entry name" value="Glyco_trans_1"/>
</dbReference>
<feature type="domain" description="Glycosyl transferase family 1" evidence="2">
    <location>
        <begin position="203"/>
        <end position="336"/>
    </location>
</feature>
<dbReference type="GO" id="GO:0009103">
    <property type="term" value="P:lipopolysaccharide biosynthetic process"/>
    <property type="evidence" value="ECO:0007669"/>
    <property type="project" value="TreeGrafter"/>
</dbReference>
<accession>A0A1F4X6M4</accession>
<dbReference type="Proteomes" id="UP000176815">
    <property type="component" value="Unassembled WGS sequence"/>
</dbReference>
<organism evidence="3 4">
    <name type="scientific">candidate division WWE3 bacterium RIFOXYD1_FULL_39_9</name>
    <dbReference type="NCBI Taxonomy" id="1802649"/>
    <lineage>
        <taxon>Bacteria</taxon>
        <taxon>Katanobacteria</taxon>
    </lineage>
</organism>
<gene>
    <name evidence="3" type="ORF">A2619_04745</name>
</gene>
<name>A0A1F4X6M4_UNCKA</name>
<protein>
    <recommendedName>
        <fullName evidence="2">Glycosyl transferase family 1 domain-containing protein</fullName>
    </recommendedName>
</protein>
<evidence type="ECO:0000259" key="2">
    <source>
        <dbReference type="Pfam" id="PF00534"/>
    </source>
</evidence>
<dbReference type="AlphaFoldDB" id="A0A1F4X6M4"/>
<dbReference type="EMBL" id="MEWG01000022">
    <property type="protein sequence ID" value="OGC77316.1"/>
    <property type="molecule type" value="Genomic_DNA"/>
</dbReference>
<evidence type="ECO:0000256" key="1">
    <source>
        <dbReference type="ARBA" id="ARBA00022679"/>
    </source>
</evidence>
<dbReference type="PANTHER" id="PTHR46401:SF2">
    <property type="entry name" value="GLYCOSYLTRANSFERASE WBBK-RELATED"/>
    <property type="match status" value="1"/>
</dbReference>
<sequence>MKVLLLGRSGLLNRLGGDRIQIENTAEELRKLRIGVDISLGNDSKVDYSGYDLVHIFQLDWNPDSYFQAQRAKKVGKPLVLSPIHHSVREVQRFDNEYVFDFRRISKVLFKDQFHRDVFKDVYRSIFEPKLFITTLKTIFLGFKNMHRKTLQMADYVLVQTTREAEDLKNTYNVDFSWAKVCNGVSKNFLTSSEYANTLGFSNYIICVGRVEPRKNQLSIIEAVSRLRKETKEDLRLVIIGSKSGNKHFEYNWKFNLALSSNPWITHIHSVPYADMPSFYHFAKVGVSASWFETTGLTSLEAILSGANAVASGDRAREYLGEMASYCDPGDIDSIKTALKREFYAPRPVVDEHTKQEYTWENAAQKTLEIYNKLLSTR</sequence>
<dbReference type="Gene3D" id="3.40.50.2000">
    <property type="entry name" value="Glycogen Phosphorylase B"/>
    <property type="match status" value="1"/>
</dbReference>
<dbReference type="PANTHER" id="PTHR46401">
    <property type="entry name" value="GLYCOSYLTRANSFERASE WBBK-RELATED"/>
    <property type="match status" value="1"/>
</dbReference>
<proteinExistence type="predicted"/>